<reference evidence="2" key="1">
    <citation type="submission" date="2020-11" db="EMBL/GenBank/DDBJ databases">
        <title>Bacterial whole genome sequence for Caenimonas sp. DR4.4.</title>
        <authorList>
            <person name="Le V."/>
            <person name="Ko S.-R."/>
            <person name="Ahn C.-Y."/>
            <person name="Oh H.-M."/>
        </authorList>
    </citation>
    <scope>NUCLEOTIDE SEQUENCE</scope>
    <source>
        <strain evidence="2">DR4.4</strain>
    </source>
</reference>
<dbReference type="EMBL" id="JADWYS010000001">
    <property type="protein sequence ID" value="MBG9389058.1"/>
    <property type="molecule type" value="Genomic_DNA"/>
</dbReference>
<dbReference type="Gene3D" id="3.40.50.2000">
    <property type="entry name" value="Glycogen Phosphorylase B"/>
    <property type="match status" value="2"/>
</dbReference>
<dbReference type="PANTHER" id="PTHR45947">
    <property type="entry name" value="SULFOQUINOVOSYL TRANSFERASE SQD2"/>
    <property type="match status" value="1"/>
</dbReference>
<keyword evidence="3" id="KW-1185">Reference proteome</keyword>
<gene>
    <name evidence="2" type="ORF">I5803_13565</name>
</gene>
<dbReference type="GO" id="GO:0016757">
    <property type="term" value="F:glycosyltransferase activity"/>
    <property type="evidence" value="ECO:0007669"/>
    <property type="project" value="InterPro"/>
</dbReference>
<comment type="caution">
    <text evidence="2">The sequence shown here is derived from an EMBL/GenBank/DDBJ whole genome shotgun (WGS) entry which is preliminary data.</text>
</comment>
<feature type="domain" description="Glycosyl transferase family 1" evidence="1">
    <location>
        <begin position="208"/>
        <end position="376"/>
    </location>
</feature>
<evidence type="ECO:0000313" key="3">
    <source>
        <dbReference type="Proteomes" id="UP000651050"/>
    </source>
</evidence>
<accession>A0A931MHQ5</accession>
<dbReference type="AlphaFoldDB" id="A0A931MHQ5"/>
<name>A0A931MHQ5_9BURK</name>
<dbReference type="InterPro" id="IPR050194">
    <property type="entry name" value="Glycosyltransferase_grp1"/>
</dbReference>
<dbReference type="Proteomes" id="UP000651050">
    <property type="component" value="Unassembled WGS sequence"/>
</dbReference>
<dbReference type="InterPro" id="IPR001296">
    <property type="entry name" value="Glyco_trans_1"/>
</dbReference>
<organism evidence="2 3">
    <name type="scientific">Caenimonas aquaedulcis</name>
    <dbReference type="NCBI Taxonomy" id="2793270"/>
    <lineage>
        <taxon>Bacteria</taxon>
        <taxon>Pseudomonadati</taxon>
        <taxon>Pseudomonadota</taxon>
        <taxon>Betaproteobacteria</taxon>
        <taxon>Burkholderiales</taxon>
        <taxon>Comamonadaceae</taxon>
        <taxon>Caenimonas</taxon>
    </lineage>
</organism>
<sequence>MSSESAARPPGPPRVLAVASHPIQYQAPWFRALAAEPFIDFSVLFVQLPDAAAQGQGFGVAFTWDIPILEGYRWRKVPQLLGRGGLQGFFAARIAQPTALLRELDPDVLLLTGWHAWPLLQMLLAARRLRIPVLMRGESNALRRRPWHVRALHRLLLRACDAFLPIGRASRAFYTGYGIADERLFDTPYFVDNARFAQAAEAARPQRAALRERWSIPADATCFCYAGKLEPKKRILDLLEALRQAVAVNASTHLLVIGTGELMAQAREFVATHRLPVTFAGFLNQTEIPSAYAACDCLVLPSDFGETWGLVVNEAMACGLPAIVSDRVGCAGDLVGDGETGHVFPFADTAALARRLLAVASDPVRARAMGDAARRRVEASYSIARSVQGTLQAVRWTLAHR</sequence>
<dbReference type="Pfam" id="PF00534">
    <property type="entry name" value="Glycos_transf_1"/>
    <property type="match status" value="1"/>
</dbReference>
<dbReference type="SUPFAM" id="SSF53756">
    <property type="entry name" value="UDP-Glycosyltransferase/glycogen phosphorylase"/>
    <property type="match status" value="1"/>
</dbReference>
<dbReference type="RefSeq" id="WP_196986874.1">
    <property type="nucleotide sequence ID" value="NZ_JADWYS010000001.1"/>
</dbReference>
<protein>
    <submittedName>
        <fullName evidence="2">Glycosyltransferase family 4 protein</fullName>
    </submittedName>
</protein>
<dbReference type="PANTHER" id="PTHR45947:SF3">
    <property type="entry name" value="SULFOQUINOVOSYL TRANSFERASE SQD2"/>
    <property type="match status" value="1"/>
</dbReference>
<proteinExistence type="predicted"/>
<evidence type="ECO:0000259" key="1">
    <source>
        <dbReference type="Pfam" id="PF00534"/>
    </source>
</evidence>
<dbReference type="CDD" id="cd03801">
    <property type="entry name" value="GT4_PimA-like"/>
    <property type="match status" value="1"/>
</dbReference>
<evidence type="ECO:0000313" key="2">
    <source>
        <dbReference type="EMBL" id="MBG9389058.1"/>
    </source>
</evidence>